<keyword evidence="4 5" id="KW-0975">Bacterial flagellum</keyword>
<comment type="subunit">
    <text evidence="2 5">Homopentamer.</text>
</comment>
<dbReference type="GeneID" id="300404026"/>
<accession>A0A5E4UEB4</accession>
<dbReference type="InterPro" id="IPR010809">
    <property type="entry name" value="FliD_C"/>
</dbReference>
<keyword evidence="3" id="KW-0175">Coiled coil</keyword>
<comment type="function">
    <text evidence="5">Required for morphogenesis and for the elongation of the flagellar filament by facilitating polymerization of the flagellin monomers at the tip of growing filament. Forms a capping structure, which prevents flagellin subunits (transported through the central channel of the flagellum) from leaking out without polymerization at the distal end.</text>
</comment>
<keyword evidence="9" id="KW-1185">Reference proteome</keyword>
<evidence type="ECO:0000259" key="7">
    <source>
        <dbReference type="Pfam" id="PF07195"/>
    </source>
</evidence>
<dbReference type="GO" id="GO:0007155">
    <property type="term" value="P:cell adhesion"/>
    <property type="evidence" value="ECO:0007669"/>
    <property type="project" value="InterPro"/>
</dbReference>
<dbReference type="AlphaFoldDB" id="A0A5E4UEB4"/>
<dbReference type="InterPro" id="IPR003481">
    <property type="entry name" value="FliD_N"/>
</dbReference>
<evidence type="ECO:0000259" key="6">
    <source>
        <dbReference type="Pfam" id="PF02465"/>
    </source>
</evidence>
<dbReference type="GO" id="GO:0071973">
    <property type="term" value="P:bacterial-type flagellum-dependent cell motility"/>
    <property type="evidence" value="ECO:0007669"/>
    <property type="project" value="TreeGrafter"/>
</dbReference>
<gene>
    <name evidence="8" type="primary">fliD</name>
    <name evidence="8" type="ORF">PPN31114_01986</name>
</gene>
<comment type="similarity">
    <text evidence="1 5">Belongs to the FliD family.</text>
</comment>
<feature type="domain" description="Flagellar hook-associated protein 2 N-terminal" evidence="6">
    <location>
        <begin position="19"/>
        <end position="115"/>
    </location>
</feature>
<dbReference type="Pfam" id="PF02465">
    <property type="entry name" value="FliD_N"/>
    <property type="match status" value="1"/>
</dbReference>
<reference evidence="8 9" key="1">
    <citation type="submission" date="2019-08" db="EMBL/GenBank/DDBJ databases">
        <authorList>
            <person name="Peeters C."/>
        </authorList>
    </citation>
    <scope>NUCLEOTIDE SEQUENCE [LARGE SCALE GENOMIC DNA]</scope>
    <source>
        <strain evidence="8 9">LMG 31114</strain>
    </source>
</reference>
<evidence type="ECO:0000256" key="5">
    <source>
        <dbReference type="RuleBase" id="RU362066"/>
    </source>
</evidence>
<sequence length="701" mass="70718">MASTGSSTTGSISSPGIGSGLDVNALVTSLMQPATQKLNLLKSQEASYQTKVSALGSLQSALSSFQTSLSALSSASSFLQMTATPGDATFLTASADTTAKAGSYTINTTQLAQAQSLTTSGVSDPAASIGSGTSTKLTFSFGTISGGTLTNGTYTGASFSPNAQQAPFSVTITNTNNSLQGIRDAINAANGGVTATIVNDGSATPNRLVLTSTQTGQTMSMKVDVAAGGDSTLTNMLAYDPTGTQNLTQTAAGQNANLTINGLAVSSPTNTVKSAVQGLSMTLLKTGSTTVSVSNNSDGVSKSVNDFVTAYNTLQSAIGKLTYFDKSSATPGSTSNNNGPLIGDTTTQMITTQIQQILNGKLPGVSGSVLTSLADIGVTFQAGDGTGSATDTSGQLAVDSTKLQKAIASGGFAQLASLLATNGTTTDSLISYQGSTSNTQPGQYDVVITRLATQGTLTSNATLGANTIIDGTNNTLTVQVDGKSTSITIPNGIYTPDKMASALQAAINGNSQFVTNGSSVTVKQTNGVLSITSNRYGSASNVRVTSGNAMTALFGTGVSPSTDGVDVGGSIGGVIATGSGQYLTGAAGSQTDGLKIQVTGTNLGNRGTINFSQGYASLLSNQVSNFLSAKGAISTAQSNLNASIKQVQQQESDWQDQMTQMQNRYLAQFTALDATMAKLQNTSDYLKQVLGGSSSSSSSSK</sequence>
<keyword evidence="8" id="KW-0282">Flagellum</keyword>
<protein>
    <recommendedName>
        <fullName evidence="5">Flagellar hook-associated protein 2</fullName>
        <shortName evidence="5">HAP2</shortName>
    </recommendedName>
    <alternativeName>
        <fullName evidence="5">Flagellar cap protein</fullName>
    </alternativeName>
</protein>
<dbReference type="PANTHER" id="PTHR30288:SF0">
    <property type="entry name" value="FLAGELLAR HOOK-ASSOCIATED PROTEIN 2"/>
    <property type="match status" value="1"/>
</dbReference>
<dbReference type="RefSeq" id="WP_150679349.1">
    <property type="nucleotide sequence ID" value="NZ_CABPSK010000002.1"/>
</dbReference>
<evidence type="ECO:0000256" key="1">
    <source>
        <dbReference type="ARBA" id="ARBA00009764"/>
    </source>
</evidence>
<proteinExistence type="inferred from homology"/>
<keyword evidence="5" id="KW-0964">Secreted</keyword>
<evidence type="ECO:0000256" key="3">
    <source>
        <dbReference type="ARBA" id="ARBA00023054"/>
    </source>
</evidence>
<comment type="subcellular location">
    <subcellularLocation>
        <location evidence="5">Secreted</location>
    </subcellularLocation>
    <subcellularLocation>
        <location evidence="5">Bacterial flagellum</location>
    </subcellularLocation>
</comment>
<organism evidence="8 9">
    <name type="scientific">Pandoraea pneumonica</name>
    <dbReference type="NCBI Taxonomy" id="2508299"/>
    <lineage>
        <taxon>Bacteria</taxon>
        <taxon>Pseudomonadati</taxon>
        <taxon>Pseudomonadota</taxon>
        <taxon>Betaproteobacteria</taxon>
        <taxon>Burkholderiales</taxon>
        <taxon>Burkholderiaceae</taxon>
        <taxon>Pandoraea</taxon>
    </lineage>
</organism>
<dbReference type="EMBL" id="CABPSK010000002">
    <property type="protein sequence ID" value="VVD98396.1"/>
    <property type="molecule type" value="Genomic_DNA"/>
</dbReference>
<evidence type="ECO:0000256" key="2">
    <source>
        <dbReference type="ARBA" id="ARBA00011255"/>
    </source>
</evidence>
<dbReference type="GO" id="GO:0009421">
    <property type="term" value="C:bacterial-type flagellum filament cap"/>
    <property type="evidence" value="ECO:0007669"/>
    <property type="project" value="InterPro"/>
</dbReference>
<evidence type="ECO:0000256" key="4">
    <source>
        <dbReference type="ARBA" id="ARBA00023143"/>
    </source>
</evidence>
<keyword evidence="8" id="KW-0969">Cilium</keyword>
<evidence type="ECO:0000313" key="8">
    <source>
        <dbReference type="EMBL" id="VVD98396.1"/>
    </source>
</evidence>
<dbReference type="PANTHER" id="PTHR30288">
    <property type="entry name" value="FLAGELLAR CAP/ASSEMBLY PROTEIN FLID"/>
    <property type="match status" value="1"/>
</dbReference>
<keyword evidence="8" id="KW-0966">Cell projection</keyword>
<dbReference type="OrthoDB" id="9810816at2"/>
<dbReference type="InterPro" id="IPR040026">
    <property type="entry name" value="FliD"/>
</dbReference>
<dbReference type="GO" id="GO:0005576">
    <property type="term" value="C:extracellular region"/>
    <property type="evidence" value="ECO:0007669"/>
    <property type="project" value="UniProtKB-SubCell"/>
</dbReference>
<dbReference type="GO" id="GO:0009424">
    <property type="term" value="C:bacterial-type flagellum hook"/>
    <property type="evidence" value="ECO:0007669"/>
    <property type="project" value="UniProtKB-UniRule"/>
</dbReference>
<feature type="domain" description="Flagellar hook-associated protein 2 C-terminal" evidence="7">
    <location>
        <begin position="253"/>
        <end position="681"/>
    </location>
</feature>
<dbReference type="Proteomes" id="UP000366945">
    <property type="component" value="Unassembled WGS sequence"/>
</dbReference>
<evidence type="ECO:0000313" key="9">
    <source>
        <dbReference type="Proteomes" id="UP000366945"/>
    </source>
</evidence>
<name>A0A5E4UEB4_9BURK</name>
<dbReference type="Pfam" id="PF07195">
    <property type="entry name" value="FliD_C"/>
    <property type="match status" value="1"/>
</dbReference>